<dbReference type="EMBL" id="CM039437">
    <property type="protein sequence ID" value="KAI4308319.1"/>
    <property type="molecule type" value="Genomic_DNA"/>
</dbReference>
<reference evidence="1 2" key="1">
    <citation type="journal article" date="2022" name="DNA Res.">
        <title>Chromosomal-level genome assembly of the orchid tree Bauhinia variegata (Leguminosae; Cercidoideae) supports the allotetraploid origin hypothesis of Bauhinia.</title>
        <authorList>
            <person name="Zhong Y."/>
            <person name="Chen Y."/>
            <person name="Zheng D."/>
            <person name="Pang J."/>
            <person name="Liu Y."/>
            <person name="Luo S."/>
            <person name="Meng S."/>
            <person name="Qian L."/>
            <person name="Wei D."/>
            <person name="Dai S."/>
            <person name="Zhou R."/>
        </authorList>
    </citation>
    <scope>NUCLEOTIDE SEQUENCE [LARGE SCALE GENOMIC DNA]</scope>
    <source>
        <strain evidence="1">BV-YZ2020</strain>
    </source>
</reference>
<keyword evidence="2" id="KW-1185">Reference proteome</keyword>
<accession>A0ACB9LFC0</accession>
<evidence type="ECO:0000313" key="1">
    <source>
        <dbReference type="EMBL" id="KAI4308319.1"/>
    </source>
</evidence>
<sequence>MPPVGYRFRPTPEELIHHYLQKKVNGEALPFEAVNDLDPFQSDPWKLFDEKSNEYFYVFTKMKVKDIAWKEKTVGSGTWVFLDCKEIRKDMDPIIGYDREFKLVLTGDGEAYGNWVMHQFSLLDDAYGGDEEVSLLMSLFESEILNKNLHCCALFISWS</sequence>
<gene>
    <name evidence="1" type="ORF">L6164_031405</name>
</gene>
<name>A0ACB9LFC0_BAUVA</name>
<dbReference type="Proteomes" id="UP000828941">
    <property type="component" value="Chromosome 12"/>
</dbReference>
<protein>
    <submittedName>
        <fullName evidence="1">Uncharacterized protein</fullName>
    </submittedName>
</protein>
<proteinExistence type="predicted"/>
<organism evidence="1 2">
    <name type="scientific">Bauhinia variegata</name>
    <name type="common">Purple orchid tree</name>
    <name type="synonym">Phanera variegata</name>
    <dbReference type="NCBI Taxonomy" id="167791"/>
    <lineage>
        <taxon>Eukaryota</taxon>
        <taxon>Viridiplantae</taxon>
        <taxon>Streptophyta</taxon>
        <taxon>Embryophyta</taxon>
        <taxon>Tracheophyta</taxon>
        <taxon>Spermatophyta</taxon>
        <taxon>Magnoliopsida</taxon>
        <taxon>eudicotyledons</taxon>
        <taxon>Gunneridae</taxon>
        <taxon>Pentapetalae</taxon>
        <taxon>rosids</taxon>
        <taxon>fabids</taxon>
        <taxon>Fabales</taxon>
        <taxon>Fabaceae</taxon>
        <taxon>Cercidoideae</taxon>
        <taxon>Cercideae</taxon>
        <taxon>Bauhiniinae</taxon>
        <taxon>Bauhinia</taxon>
    </lineage>
</organism>
<comment type="caution">
    <text evidence="1">The sequence shown here is derived from an EMBL/GenBank/DDBJ whole genome shotgun (WGS) entry which is preliminary data.</text>
</comment>
<evidence type="ECO:0000313" key="2">
    <source>
        <dbReference type="Proteomes" id="UP000828941"/>
    </source>
</evidence>